<organism evidence="1 2">
    <name type="scientific">Crocosphaera watsonii WH 8501</name>
    <dbReference type="NCBI Taxonomy" id="165597"/>
    <lineage>
        <taxon>Bacteria</taxon>
        <taxon>Bacillati</taxon>
        <taxon>Cyanobacteriota</taxon>
        <taxon>Cyanophyceae</taxon>
        <taxon>Oscillatoriophycideae</taxon>
        <taxon>Chroococcales</taxon>
        <taxon>Aphanothecaceae</taxon>
        <taxon>Crocosphaera</taxon>
    </lineage>
</organism>
<sequence>MMQPYHSDALISQVEKVSRCDRWTVCQRLQELKIPCWCPEDGSLWVEIENGIHAILLRSVVFRTIAPRQELITWLERCWQTVDYESVKSYQNRQL</sequence>
<reference evidence="1" key="1">
    <citation type="submission" date="2004-02" db="EMBL/GenBank/DDBJ databases">
        <authorList>
            <consortium name="DOE Joint Genome Institute"/>
        </authorList>
    </citation>
    <scope>NUCLEOTIDE SEQUENCE [LARGE SCALE GENOMIC DNA]</scope>
    <source>
        <strain evidence="1">WH 8501</strain>
    </source>
</reference>
<dbReference type="KEGG" id="cwa:CwatDRAFT_3843"/>
<evidence type="ECO:0000313" key="2">
    <source>
        <dbReference type="Proteomes" id="UP000003922"/>
    </source>
</evidence>
<evidence type="ECO:0000313" key="1">
    <source>
        <dbReference type="EMBL" id="EAM50525.1"/>
    </source>
</evidence>
<dbReference type="AlphaFoldDB" id="Q4C2Z3"/>
<dbReference type="NCBIfam" id="NF045598">
    <property type="entry name" value="asr1405_asl0597"/>
    <property type="match status" value="1"/>
</dbReference>
<reference evidence="1" key="2">
    <citation type="submission" date="2005-06" db="EMBL/GenBank/DDBJ databases">
        <title>Sequencing of the draft genome and assembly of Crocosphaera watsonii WH 8501.</title>
        <authorList>
            <consortium name="US DOE Joint Genome Institute (JGI-PGF)"/>
            <person name="Copeland A."/>
            <person name="Lucas S."/>
            <person name="Lapidus A."/>
            <person name="Barry K."/>
            <person name="Detter C."/>
            <person name="Glavina T."/>
            <person name="Hammon N."/>
            <person name="Israni S."/>
            <person name="Pitluck S."/>
            <person name="Richardson P."/>
        </authorList>
    </citation>
    <scope>NUCLEOTIDE SEQUENCE [LARGE SCALE GENOMIC DNA]</scope>
    <source>
        <strain evidence="1">WH 8501</strain>
    </source>
</reference>
<dbReference type="OrthoDB" id="515027at2"/>
<dbReference type="EMBL" id="AADV02000024">
    <property type="protein sequence ID" value="EAM50525.1"/>
    <property type="molecule type" value="Genomic_DNA"/>
</dbReference>
<accession>Q4C2Z3</accession>
<comment type="caution">
    <text evidence="1">The sequence shown here is derived from an EMBL/GenBank/DDBJ whole genome shotgun (WGS) entry which is preliminary data.</text>
</comment>
<dbReference type="InterPro" id="IPR054637">
    <property type="entry name" value="Asr1405_Asl0597-like"/>
</dbReference>
<name>Q4C2Z3_CROWT</name>
<reference evidence="1" key="3">
    <citation type="submission" date="2016-12" db="EMBL/GenBank/DDBJ databases">
        <title>Annotation of the draft genome assembly of Crocosphaera watsonii WH 8501.</title>
        <authorList>
            <consortium name="US DOE Joint Genome Institute (JGI-ORNL)"/>
            <person name="Larimer F."/>
            <person name="Land M."/>
        </authorList>
    </citation>
    <scope>NUCLEOTIDE SEQUENCE</scope>
    <source>
        <strain evidence="1">WH 8501</strain>
    </source>
</reference>
<protein>
    <submittedName>
        <fullName evidence="1">Uncharacterized protein</fullName>
    </submittedName>
</protein>
<dbReference type="Proteomes" id="UP000003922">
    <property type="component" value="Unassembled WGS sequence"/>
</dbReference>
<dbReference type="RefSeq" id="WP_007305823.1">
    <property type="nucleotide sequence ID" value="NZ_AADV02000024.1"/>
</dbReference>
<keyword evidence="2" id="KW-1185">Reference proteome</keyword>
<gene>
    <name evidence="1" type="ORF">CwatDRAFT_3843</name>
</gene>
<proteinExistence type="predicted"/>